<feature type="non-terminal residue" evidence="1">
    <location>
        <position position="1"/>
    </location>
</feature>
<comment type="caution">
    <text evidence="1">The sequence shown here is derived from an EMBL/GenBank/DDBJ whole genome shotgun (WGS) entry which is preliminary data.</text>
</comment>
<sequence length="50" mass="5478">TANKGGIKKGKAIPLPGIIRAKNLEIIIIKIIAIKTGPKEKPCRQPKYKK</sequence>
<dbReference type="AlphaFoldDB" id="X1KUI3"/>
<protein>
    <submittedName>
        <fullName evidence="1">Uncharacterized protein</fullName>
    </submittedName>
</protein>
<dbReference type="EMBL" id="BARV01005037">
    <property type="protein sequence ID" value="GAI10353.1"/>
    <property type="molecule type" value="Genomic_DNA"/>
</dbReference>
<gene>
    <name evidence="1" type="ORF">S06H3_10730</name>
</gene>
<proteinExistence type="predicted"/>
<evidence type="ECO:0000313" key="1">
    <source>
        <dbReference type="EMBL" id="GAI10353.1"/>
    </source>
</evidence>
<reference evidence="1" key="1">
    <citation type="journal article" date="2014" name="Front. Microbiol.">
        <title>High frequency of phylogenetically diverse reductive dehalogenase-homologous genes in deep subseafloor sedimentary metagenomes.</title>
        <authorList>
            <person name="Kawai M."/>
            <person name="Futagami T."/>
            <person name="Toyoda A."/>
            <person name="Takaki Y."/>
            <person name="Nishi S."/>
            <person name="Hori S."/>
            <person name="Arai W."/>
            <person name="Tsubouchi T."/>
            <person name="Morono Y."/>
            <person name="Uchiyama I."/>
            <person name="Ito T."/>
            <person name="Fujiyama A."/>
            <person name="Inagaki F."/>
            <person name="Takami H."/>
        </authorList>
    </citation>
    <scope>NUCLEOTIDE SEQUENCE</scope>
    <source>
        <strain evidence="1">Expedition CK06-06</strain>
    </source>
</reference>
<organism evidence="1">
    <name type="scientific">marine sediment metagenome</name>
    <dbReference type="NCBI Taxonomy" id="412755"/>
    <lineage>
        <taxon>unclassified sequences</taxon>
        <taxon>metagenomes</taxon>
        <taxon>ecological metagenomes</taxon>
    </lineage>
</organism>
<name>X1KUI3_9ZZZZ</name>
<accession>X1KUI3</accession>